<dbReference type="EMBL" id="CAJJDP010000121">
    <property type="protein sequence ID" value="CAD8200088.1"/>
    <property type="molecule type" value="Genomic_DNA"/>
</dbReference>
<name>A0A8S1XGX7_PAROT</name>
<sequence length="115" mass="13707">MAMRLINQHLSFNYEDLTIYTLSQAYQNLIKTQRCLIFRRRQMCQKQEKLKIIQIFIKQYYGDSVLYNSFESSQEQSYLLIQVFFITVIWISNDFGKLSAFLIIFKGSACLYTLS</sequence>
<protein>
    <submittedName>
        <fullName evidence="1">Uncharacterized protein</fullName>
    </submittedName>
</protein>
<evidence type="ECO:0000313" key="1">
    <source>
        <dbReference type="EMBL" id="CAD8200088.1"/>
    </source>
</evidence>
<gene>
    <name evidence="1" type="ORF">POCTA_138.1.T1210041</name>
</gene>
<organism evidence="1 2">
    <name type="scientific">Paramecium octaurelia</name>
    <dbReference type="NCBI Taxonomy" id="43137"/>
    <lineage>
        <taxon>Eukaryota</taxon>
        <taxon>Sar</taxon>
        <taxon>Alveolata</taxon>
        <taxon>Ciliophora</taxon>
        <taxon>Intramacronucleata</taxon>
        <taxon>Oligohymenophorea</taxon>
        <taxon>Peniculida</taxon>
        <taxon>Parameciidae</taxon>
        <taxon>Paramecium</taxon>
    </lineage>
</organism>
<reference evidence="1" key="1">
    <citation type="submission" date="2021-01" db="EMBL/GenBank/DDBJ databases">
        <authorList>
            <consortium name="Genoscope - CEA"/>
            <person name="William W."/>
        </authorList>
    </citation>
    <scope>NUCLEOTIDE SEQUENCE</scope>
</reference>
<accession>A0A8S1XGX7</accession>
<dbReference type="AlphaFoldDB" id="A0A8S1XGX7"/>
<dbReference type="Proteomes" id="UP000683925">
    <property type="component" value="Unassembled WGS sequence"/>
</dbReference>
<proteinExistence type="predicted"/>
<evidence type="ECO:0000313" key="2">
    <source>
        <dbReference type="Proteomes" id="UP000683925"/>
    </source>
</evidence>
<keyword evidence="2" id="KW-1185">Reference proteome</keyword>
<comment type="caution">
    <text evidence="1">The sequence shown here is derived from an EMBL/GenBank/DDBJ whole genome shotgun (WGS) entry which is preliminary data.</text>
</comment>